<evidence type="ECO:0000313" key="5">
    <source>
        <dbReference type="Proteomes" id="UP000584325"/>
    </source>
</evidence>
<accession>A0A4P8HPF0</accession>
<dbReference type="Proteomes" id="UP000584325">
    <property type="component" value="Unassembled WGS sequence"/>
</dbReference>
<name>A0A4P8HPF0_9BURK</name>
<feature type="domain" description="DUF7661" evidence="1">
    <location>
        <begin position="4"/>
        <end position="71"/>
    </location>
</feature>
<sequence>MQEFRFRVFGKLVAVTGRAGARQVFYLGPEGKRRPADFVIPGDIADDGLADYLGDLFHEDATPRYDFVERLG</sequence>
<dbReference type="OrthoDB" id="8592593at2"/>
<gene>
    <name evidence="3" type="ORF">FCL38_15165</name>
    <name evidence="2" type="ORF">FHS02_001739</name>
</gene>
<dbReference type="Pfam" id="PF24697">
    <property type="entry name" value="DUF7661"/>
    <property type="match status" value="1"/>
</dbReference>
<protein>
    <recommendedName>
        <fullName evidence="1">DUF7661 domain-containing protein</fullName>
    </recommendedName>
</protein>
<dbReference type="AlphaFoldDB" id="A0A4P8HPF0"/>
<dbReference type="EMBL" id="CP040017">
    <property type="protein sequence ID" value="QCP11607.1"/>
    <property type="molecule type" value="Genomic_DNA"/>
</dbReference>
<evidence type="ECO:0000313" key="4">
    <source>
        <dbReference type="Proteomes" id="UP000298763"/>
    </source>
</evidence>
<evidence type="ECO:0000313" key="3">
    <source>
        <dbReference type="EMBL" id="QCP11607.1"/>
    </source>
</evidence>
<reference evidence="2 5" key="2">
    <citation type="submission" date="2020-08" db="EMBL/GenBank/DDBJ databases">
        <title>Genomic Encyclopedia of Type Strains, Phase III (KMG-III): the genomes of soil and plant-associated and newly described type strains.</title>
        <authorList>
            <person name="Whitman W."/>
        </authorList>
    </citation>
    <scope>NUCLEOTIDE SEQUENCE [LARGE SCALE GENOMIC DNA]</scope>
    <source>
        <strain evidence="2 5">CECT 7753</strain>
    </source>
</reference>
<dbReference type="InterPro" id="IPR056078">
    <property type="entry name" value="DUF7661"/>
</dbReference>
<dbReference type="Proteomes" id="UP000298763">
    <property type="component" value="Chromosome"/>
</dbReference>
<evidence type="ECO:0000259" key="1">
    <source>
        <dbReference type="Pfam" id="PF24697"/>
    </source>
</evidence>
<dbReference type="RefSeq" id="WP_137314454.1">
    <property type="nucleotide sequence ID" value="NZ_CP040017.1"/>
</dbReference>
<reference evidence="3 4" key="1">
    <citation type="submission" date="2019-05" db="EMBL/GenBank/DDBJ databases">
        <title>Draft Genome Sequences of Six Type Strains of the Genus Massilia.</title>
        <authorList>
            <person name="Miess H."/>
            <person name="Frediansyhah A."/>
            <person name="Gross H."/>
        </authorList>
    </citation>
    <scope>NUCLEOTIDE SEQUENCE [LARGE SCALE GENOMIC DNA]</scope>
    <source>
        <strain evidence="3 4">DSMZ 26121</strain>
    </source>
</reference>
<evidence type="ECO:0000313" key="2">
    <source>
        <dbReference type="EMBL" id="MBB3220940.1"/>
    </source>
</evidence>
<keyword evidence="4" id="KW-1185">Reference proteome</keyword>
<dbReference type="EMBL" id="JACHXS010000002">
    <property type="protein sequence ID" value="MBB3220940.1"/>
    <property type="molecule type" value="Genomic_DNA"/>
</dbReference>
<organism evidence="2 5">
    <name type="scientific">Pseudoduganella umbonata</name>
    <dbReference type="NCBI Taxonomy" id="864828"/>
    <lineage>
        <taxon>Bacteria</taxon>
        <taxon>Pseudomonadati</taxon>
        <taxon>Pseudomonadota</taxon>
        <taxon>Betaproteobacteria</taxon>
        <taxon>Burkholderiales</taxon>
        <taxon>Oxalobacteraceae</taxon>
        <taxon>Telluria group</taxon>
        <taxon>Pseudoduganella</taxon>
    </lineage>
</organism>
<proteinExistence type="predicted"/>